<dbReference type="PANTHER" id="PTHR48084:SF3">
    <property type="entry name" value="SUBUNIT OF PYRUVATE:FLAVODOXIN OXIDOREDUCTASE"/>
    <property type="match status" value="1"/>
</dbReference>
<accession>A0A6J6RLF5</accession>
<dbReference type="PROSITE" id="PS51379">
    <property type="entry name" value="4FE4S_FER_2"/>
    <property type="match status" value="1"/>
</dbReference>
<evidence type="ECO:0000256" key="1">
    <source>
        <dbReference type="ARBA" id="ARBA00023002"/>
    </source>
</evidence>
<protein>
    <submittedName>
        <fullName evidence="3">Unannotated protein</fullName>
    </submittedName>
</protein>
<dbReference type="Pfam" id="PF01558">
    <property type="entry name" value="POR"/>
    <property type="match status" value="1"/>
</dbReference>
<gene>
    <name evidence="3" type="ORF">UFOPK2602_01737</name>
</gene>
<organism evidence="3">
    <name type="scientific">freshwater metagenome</name>
    <dbReference type="NCBI Taxonomy" id="449393"/>
    <lineage>
        <taxon>unclassified sequences</taxon>
        <taxon>metagenomes</taxon>
        <taxon>ecological metagenomes</taxon>
    </lineage>
</organism>
<proteinExistence type="predicted"/>
<dbReference type="InterPro" id="IPR051457">
    <property type="entry name" value="2-oxoacid:Fd_oxidoreductase"/>
</dbReference>
<dbReference type="PANTHER" id="PTHR48084">
    <property type="entry name" value="2-OXOGLUTARATE OXIDOREDUCTASE SUBUNIT KORB-RELATED"/>
    <property type="match status" value="1"/>
</dbReference>
<name>A0A6J6RLF5_9ZZZZ</name>
<dbReference type="InterPro" id="IPR009014">
    <property type="entry name" value="Transketo_C/PFOR_II"/>
</dbReference>
<feature type="domain" description="4Fe-4S ferredoxin-type" evidence="2">
    <location>
        <begin position="637"/>
        <end position="669"/>
    </location>
</feature>
<dbReference type="GO" id="GO:0016903">
    <property type="term" value="F:oxidoreductase activity, acting on the aldehyde or oxo group of donors"/>
    <property type="evidence" value="ECO:0007669"/>
    <property type="project" value="InterPro"/>
</dbReference>
<dbReference type="InterPro" id="IPR002880">
    <property type="entry name" value="Pyrv_Fd/Flavodoxin_OxRdtase_N"/>
</dbReference>
<dbReference type="NCBIfam" id="NF009589">
    <property type="entry name" value="PRK13030.1"/>
    <property type="match status" value="1"/>
</dbReference>
<evidence type="ECO:0000313" key="3">
    <source>
        <dbReference type="EMBL" id="CAB4721064.1"/>
    </source>
</evidence>
<dbReference type="Gene3D" id="3.40.50.970">
    <property type="match status" value="1"/>
</dbReference>
<dbReference type="EMBL" id="CAEZXX010000138">
    <property type="protein sequence ID" value="CAB4721064.1"/>
    <property type="molecule type" value="Genomic_DNA"/>
</dbReference>
<dbReference type="InterPro" id="IPR002869">
    <property type="entry name" value="Pyrv_flavodox_OxRed_cen"/>
</dbReference>
<dbReference type="InterPro" id="IPR046667">
    <property type="entry name" value="DUF6537"/>
</dbReference>
<dbReference type="InterPro" id="IPR019752">
    <property type="entry name" value="Pyrv/ketoisovalerate_OxRed_cat"/>
</dbReference>
<dbReference type="InterPro" id="IPR017896">
    <property type="entry name" value="4Fe4S_Fe-S-bd"/>
</dbReference>
<dbReference type="NCBIfam" id="NF009588">
    <property type="entry name" value="PRK13029.1"/>
    <property type="match status" value="1"/>
</dbReference>
<dbReference type="SUPFAM" id="SSF53323">
    <property type="entry name" value="Pyruvate-ferredoxin oxidoreductase, PFOR, domain III"/>
    <property type="match status" value="1"/>
</dbReference>
<dbReference type="Pfam" id="PF20169">
    <property type="entry name" value="DUF6537"/>
    <property type="match status" value="1"/>
</dbReference>
<sequence>MTDVVHKRGGQHAGDLDAKYREPDGSFYFTGVQALVRVPIDQMRADRDAGLNTATFISGYQGSPLGGYDRELIAHKKLLEPWNFVHVPGLNEELGATAVVGSQISATFPGQKYDGVLGVWYGKAPGLDRSGDAIRHAQYGGTTRHGGVLALVGDDPACKSSTLPSSSEWSMADLHIPTLQPGNVQESLDLGLHGIAISRLVGLWTGMKIVSAVADGTATIEVGPGRFAPVLPELIWNGKPYRPTVEGNVGPWTSGPLEKEIFEARIPLAEMYASANNLNRITVDPPQAWIGIVASGRCYYETLEALHLLGLSRADVSRFGIRLLQLGMLYPLERDVVRRFAQGLEEIVVVEEKRPFIETYLRDALYGMTNAPRIFGKRDHEGALLVPGTGALDADYLVDPLRRRLAARLDSAQMTPATPSSSALQIKRKIEVLPNRTPYFCSGCPHSTSTKVPEGSLVGSGIGCHGLVVFLAPERVGQIMGGTQMGGEGVQWIGVAPFVETEHFIQNIGDGTFAHSGSLAIRQAVAADANMTFKLLYNSAVAMTGGQDAAGAMPVDRLSSWALCEGVKRVIITTDELSRYRGVKLSSGVEVWDRSRIVEAQEVLAKLPGVTLLIHDQQCAAEKRRDRKRGNAVDPARRVVINQRVCEGCGDCGVKSNCLSVQPLDTEFGRKTAIHQSSCNKDYSCLEGDCPSFLTVVPKKSSARSKKATRAEGGARRRPTFDLSLLPEPTPIVPTDNVTLRMPGVGGTGVVTVAQIVGTAATLDGKHVGGLDQTGLSQKAGPVVSDVHISSTPIEGTNKITAGGADLYLVFDLLVGLSPGNLVGVSPARTVAVVSTSKSPTGLMVRDASAVYPNLADLQSDMNQATRAADNRFLDTIAVTEALFGESTTANIFQLGIAYQLGALPVSAGAIESAIELNGAAVEANKLAFRWGRLWAVDPARVREHSVFAEDYLPKPTQRIEEAIVSMGLGDGELGRIVRLRAGDLVVYQNEKYAGSYLDVVKQAAGTGSIAFAEAVARGLYRLMAYKDEYEVARLHLEEGARAEVENAVGANVKVYFNFHPPLLRSLGMKNKIALGPWARPILGMLRAGRGLRGTWADPFGKAEVRRVERGLINEYVSLIGQVSTRVNDGTVAAAVELAGLPELVGGYEQIKLRTVEHYRSELARLRSNLGLV</sequence>
<keyword evidence="1" id="KW-0560">Oxidoreductase</keyword>
<dbReference type="SUPFAM" id="SSF52922">
    <property type="entry name" value="TK C-terminal domain-like"/>
    <property type="match status" value="1"/>
</dbReference>
<dbReference type="SUPFAM" id="SSF52518">
    <property type="entry name" value="Thiamin diphosphate-binding fold (THDP-binding)"/>
    <property type="match status" value="2"/>
</dbReference>
<reference evidence="3" key="1">
    <citation type="submission" date="2020-05" db="EMBL/GenBank/DDBJ databases">
        <authorList>
            <person name="Chiriac C."/>
            <person name="Salcher M."/>
            <person name="Ghai R."/>
            <person name="Kavagutti S V."/>
        </authorList>
    </citation>
    <scope>NUCLEOTIDE SEQUENCE</scope>
</reference>
<evidence type="ECO:0000259" key="2">
    <source>
        <dbReference type="PROSITE" id="PS51379"/>
    </source>
</evidence>
<dbReference type="InterPro" id="IPR029061">
    <property type="entry name" value="THDP-binding"/>
</dbReference>
<dbReference type="AlphaFoldDB" id="A0A6J6RLF5"/>
<dbReference type="CDD" id="cd07034">
    <property type="entry name" value="TPP_PYR_PFOR_IOR-alpha_like"/>
    <property type="match status" value="1"/>
</dbReference>
<dbReference type="Gene3D" id="3.40.920.10">
    <property type="entry name" value="Pyruvate-ferredoxin oxidoreductase, PFOR, domain III"/>
    <property type="match status" value="1"/>
</dbReference>